<evidence type="ECO:0000256" key="4">
    <source>
        <dbReference type="ARBA" id="ARBA00022617"/>
    </source>
</evidence>
<sequence>MTRSSLQRLDDELPTTIHKTHLKPLEMTSATEPIPGPPGLPLLGNLTDIDAATPVLSLCNLTSKYGPIWKFALGQGERIVVANQAFMNEVCDNERFEKQVVASLIQVRNGVHDGLFTAHDGEENWGIAHRVLLPALGPLAIRGMFDDMHDICSQLVMKWARYGEGYRINVTDDFTRLTLDTIALCTMDYRFNSYYKNEMHPFVDAMVDFLKTSGDRGRRDPITQMFYGAETQKYWRDIALLRKTSLEVLETRKSNPTDKKDLINGMLNGVDPKTGKKMTEESVMDNMITFLIAGHETTSGLLSFTFYYLLKSPEVYQKAQQEVDDVIGKGPVTVDHLSRIPYLTAILRESIRLQPTAPLIAVTAKEDTTLGGKYAVKAGQPIVCSLHMIHRDPAAYGEDADEFRPERMLEAEFERRNKEFPNCWKPFGNGMRACIGRAFAWQEALLVLVLLLQNFNFSMDDPAYQLHIKQTLTVKPKDFWMRATLRSGISATGIKEALASTTANQSGSTKVANDAKATSKTSKVKAAKGKPMAIYYGSNTGTCEALANRLASDAAQHGFTAVVVDTLDTVRDNLPTDKPVVIVTPSYEGAPADNAAHFVSWLDTLKGKEQENVSYAVFGCGHHDWAKTYQKIPKHINATLEERGATRLVEMGIADAAEGDIFTAFETWEDQVLWPALREKYGSAQATGEGSLETTLDVEISAPRSSTLRQDVHEARVEDVQVLSTSDAGEKRHIEISLPSSMSYTAGDYLAILPLNPKENIQRAMRYFGLTWDSMLTISTTGPTTLPTDTPISANDVLGAYVELAQPASKRNVQALIDTTRNESDKKELTRLADEAFSAEITAKRVSILDLLERFPSTKLPFGVFLKMLPPMRVRQYSISSSPLWNPSHVTLTYSVVNEVALSGHGRHVGVATNYLANLATGDRLHVSVRQSHKAFHLPKDAEKIPIIMIAAGTGLAPFRGFIQERAAQIAAGRNLAPAILFYGCRAPATDLMYADLLKRWQDMGAVDVRHAFSRHPDDSLGCKYVQDRLYHDRADVIRLFDAGAKLFVCGSRGVGNGVQETLIRVAKERSREREGVEADDERIRKWFEELRNERFATDVFE</sequence>
<dbReference type="SUPFAM" id="SSF63380">
    <property type="entry name" value="Riboflavin synthase domain-like"/>
    <property type="match status" value="1"/>
</dbReference>
<dbReference type="PRINTS" id="PR00385">
    <property type="entry name" value="P450"/>
</dbReference>
<dbReference type="Gene3D" id="3.40.50.360">
    <property type="match status" value="1"/>
</dbReference>
<dbReference type="OrthoDB" id="1470350at2759"/>
<dbReference type="AlphaFoldDB" id="A0A3M7M407"/>
<dbReference type="InterPro" id="IPR003097">
    <property type="entry name" value="CysJ-like_FAD-binding"/>
</dbReference>
<evidence type="ECO:0000256" key="11">
    <source>
        <dbReference type="ARBA" id="ARBA00023002"/>
    </source>
</evidence>
<dbReference type="EMBL" id="KE747817">
    <property type="protein sequence ID" value="RMZ69227.1"/>
    <property type="molecule type" value="Genomic_DNA"/>
</dbReference>
<evidence type="ECO:0000256" key="12">
    <source>
        <dbReference type="ARBA" id="ARBA00023004"/>
    </source>
</evidence>
<dbReference type="InterPro" id="IPR002401">
    <property type="entry name" value="Cyt_P450_E_grp-I"/>
</dbReference>
<evidence type="ECO:0000256" key="9">
    <source>
        <dbReference type="ARBA" id="ARBA00022857"/>
    </source>
</evidence>
<evidence type="ECO:0000259" key="20">
    <source>
        <dbReference type="PROSITE" id="PS51384"/>
    </source>
</evidence>
<keyword evidence="4 17" id="KW-0349">Heme</keyword>
<comment type="catalytic activity">
    <reaction evidence="15 17">
        <text>an organic molecule + reduced [NADPH--hemoprotein reductase] + O2 = an alcohol + oxidized [NADPH--hemoprotein reductase] + H2O + H(+)</text>
        <dbReference type="Rhea" id="RHEA:17149"/>
        <dbReference type="Rhea" id="RHEA-COMP:11964"/>
        <dbReference type="Rhea" id="RHEA-COMP:11965"/>
        <dbReference type="ChEBI" id="CHEBI:15377"/>
        <dbReference type="ChEBI" id="CHEBI:15378"/>
        <dbReference type="ChEBI" id="CHEBI:15379"/>
        <dbReference type="ChEBI" id="CHEBI:30879"/>
        <dbReference type="ChEBI" id="CHEBI:57618"/>
        <dbReference type="ChEBI" id="CHEBI:58210"/>
        <dbReference type="ChEBI" id="CHEBI:142491"/>
        <dbReference type="EC" id="1.14.14.1"/>
    </reaction>
</comment>
<evidence type="ECO:0000256" key="15">
    <source>
        <dbReference type="ARBA" id="ARBA00047827"/>
    </source>
</evidence>
<name>A0A3M7M407_9PLEO</name>
<dbReference type="InterPro" id="IPR023173">
    <property type="entry name" value="NADPH_Cyt_P450_Rdtase_alpha"/>
</dbReference>
<dbReference type="Gene3D" id="1.20.990.10">
    <property type="entry name" value="NADPH-cytochrome p450 Reductase, Chain A, domain 3"/>
    <property type="match status" value="1"/>
</dbReference>
<dbReference type="GO" id="GO:0050660">
    <property type="term" value="F:flavin adenine dinucleotide binding"/>
    <property type="evidence" value="ECO:0007669"/>
    <property type="project" value="TreeGrafter"/>
</dbReference>
<dbReference type="Pfam" id="PF00067">
    <property type="entry name" value="p450"/>
    <property type="match status" value="1"/>
</dbReference>
<keyword evidence="5 17" id="KW-0285">Flavoprotein</keyword>
<comment type="cofactor">
    <cofactor evidence="17">
        <name>FAD</name>
        <dbReference type="ChEBI" id="CHEBI:57692"/>
    </cofactor>
    <cofactor evidence="17">
        <name>FMN</name>
        <dbReference type="ChEBI" id="CHEBI:58210"/>
    </cofactor>
</comment>
<evidence type="ECO:0000256" key="3">
    <source>
        <dbReference type="ARBA" id="ARBA00022448"/>
    </source>
</evidence>
<dbReference type="InterPro" id="IPR001128">
    <property type="entry name" value="Cyt_P450"/>
</dbReference>
<keyword evidence="14" id="KW-0511">Multifunctional enzyme</keyword>
<dbReference type="InterPro" id="IPR001433">
    <property type="entry name" value="OxRdtase_FAD/NAD-bd"/>
</dbReference>
<dbReference type="SUPFAM" id="SSF48264">
    <property type="entry name" value="Cytochrome P450"/>
    <property type="match status" value="1"/>
</dbReference>
<dbReference type="GO" id="GO:0003958">
    <property type="term" value="F:NADPH-hemoprotein reductase activity"/>
    <property type="evidence" value="ECO:0007669"/>
    <property type="project" value="UniProtKB-UniRule"/>
</dbReference>
<dbReference type="GO" id="GO:0020037">
    <property type="term" value="F:heme binding"/>
    <property type="evidence" value="ECO:0007669"/>
    <property type="project" value="UniProtKB-UniRule"/>
</dbReference>
<evidence type="ECO:0000256" key="2">
    <source>
        <dbReference type="ARBA" id="ARBA00010018"/>
    </source>
</evidence>
<evidence type="ECO:0000256" key="18">
    <source>
        <dbReference type="PIRSR" id="PIRSR000209-1"/>
    </source>
</evidence>
<dbReference type="Gene3D" id="3.40.50.80">
    <property type="entry name" value="Nucleotide-binding domain of ferredoxin-NADP reductase (FNR) module"/>
    <property type="match status" value="1"/>
</dbReference>
<comment type="similarity">
    <text evidence="2 17">In the N-terminal section; belongs to the cytochrome P450 family.</text>
</comment>
<feature type="domain" description="Flavodoxin-like" evidence="19">
    <location>
        <begin position="532"/>
        <end position="673"/>
    </location>
</feature>
<evidence type="ECO:0000313" key="21">
    <source>
        <dbReference type="EMBL" id="RMZ69227.1"/>
    </source>
</evidence>
<evidence type="ECO:0000256" key="1">
    <source>
        <dbReference type="ARBA" id="ARBA00001971"/>
    </source>
</evidence>
<dbReference type="SUPFAM" id="SSF52343">
    <property type="entry name" value="Ferredoxin reductase-like, C-terminal NADP-linked domain"/>
    <property type="match status" value="1"/>
</dbReference>
<dbReference type="EC" id="1.14.14.1" evidence="17"/>
<evidence type="ECO:0000256" key="5">
    <source>
        <dbReference type="ARBA" id="ARBA00022630"/>
    </source>
</evidence>
<evidence type="ECO:0000256" key="7">
    <source>
        <dbReference type="ARBA" id="ARBA00022723"/>
    </source>
</evidence>
<dbReference type="FunFam" id="2.40.30.10:FF:000198">
    <property type="entry name" value="Bifunctional cytochrome P450/NADPH--P450 reductase"/>
    <property type="match status" value="1"/>
</dbReference>
<accession>A0A3M7M407</accession>
<dbReference type="InterPro" id="IPR017972">
    <property type="entry name" value="Cyt_P450_CS"/>
</dbReference>
<dbReference type="GO" id="GO:0005829">
    <property type="term" value="C:cytosol"/>
    <property type="evidence" value="ECO:0007669"/>
    <property type="project" value="TreeGrafter"/>
</dbReference>
<dbReference type="InterPro" id="IPR008254">
    <property type="entry name" value="Flavodoxin/NO_synth"/>
</dbReference>
<keyword evidence="9 17" id="KW-0521">NADP</keyword>
<dbReference type="PROSITE" id="PS51384">
    <property type="entry name" value="FAD_FR"/>
    <property type="match status" value="1"/>
</dbReference>
<keyword evidence="3 17" id="KW-0813">Transport</keyword>
<dbReference type="PANTHER" id="PTHR19384">
    <property type="entry name" value="NITRIC OXIDE SYNTHASE-RELATED"/>
    <property type="match status" value="1"/>
</dbReference>
<dbReference type="InterPro" id="IPR023206">
    <property type="entry name" value="Bifunctional_P450_P450_red"/>
</dbReference>
<dbReference type="Pfam" id="PF00667">
    <property type="entry name" value="FAD_binding_1"/>
    <property type="match status" value="1"/>
</dbReference>
<dbReference type="FunFam" id="1.10.630.10:FF:000040">
    <property type="entry name" value="Bifunctional cytochrome P450/NADPH--P450 reductase"/>
    <property type="match status" value="1"/>
</dbReference>
<keyword evidence="12 17" id="KW-0408">Iron</keyword>
<organism evidence="21 22">
    <name type="scientific">Pyrenophora seminiperda CCB06</name>
    <dbReference type="NCBI Taxonomy" id="1302712"/>
    <lineage>
        <taxon>Eukaryota</taxon>
        <taxon>Fungi</taxon>
        <taxon>Dikarya</taxon>
        <taxon>Ascomycota</taxon>
        <taxon>Pezizomycotina</taxon>
        <taxon>Dothideomycetes</taxon>
        <taxon>Pleosporomycetidae</taxon>
        <taxon>Pleosporales</taxon>
        <taxon>Pleosporineae</taxon>
        <taxon>Pleosporaceae</taxon>
        <taxon>Pyrenophora</taxon>
    </lineage>
</organism>
<evidence type="ECO:0000256" key="10">
    <source>
        <dbReference type="ARBA" id="ARBA00022982"/>
    </source>
</evidence>
<evidence type="ECO:0000313" key="22">
    <source>
        <dbReference type="Proteomes" id="UP000265663"/>
    </source>
</evidence>
<protein>
    <recommendedName>
        <fullName evidence="17">Bifunctional cytochrome P450/NADPH--P450 reductase</fullName>
    </recommendedName>
    <domain>
        <recommendedName>
            <fullName evidence="17">Cytochrome P450</fullName>
            <ecNumber evidence="17">1.14.14.1</ecNumber>
        </recommendedName>
    </domain>
    <domain>
        <recommendedName>
            <fullName evidence="17">NADPH--cytochrome P450 reductase</fullName>
            <ecNumber evidence="17">1.6.2.4</ecNumber>
        </recommendedName>
    </domain>
</protein>
<dbReference type="FunFam" id="1.20.990.10:FF:000011">
    <property type="entry name" value="Bifunctional cytochrome P450/NADPH--P450 reductase"/>
    <property type="match status" value="1"/>
</dbReference>
<evidence type="ECO:0000256" key="17">
    <source>
        <dbReference type="PIRNR" id="PIRNR000209"/>
    </source>
</evidence>
<dbReference type="CDD" id="cd06206">
    <property type="entry name" value="bifunctional_CYPOR"/>
    <property type="match status" value="1"/>
</dbReference>
<dbReference type="InterPro" id="IPR029039">
    <property type="entry name" value="Flavoprotein-like_sf"/>
</dbReference>
<evidence type="ECO:0000256" key="14">
    <source>
        <dbReference type="ARBA" id="ARBA00023268"/>
    </source>
</evidence>
<comment type="catalytic activity">
    <reaction evidence="16 17">
        <text>2 oxidized [cytochrome P450] + NADPH = 2 reduced [cytochrome P450] + NADP(+) + H(+)</text>
        <dbReference type="Rhea" id="RHEA:24040"/>
        <dbReference type="Rhea" id="RHEA-COMP:14627"/>
        <dbReference type="Rhea" id="RHEA-COMP:14628"/>
        <dbReference type="ChEBI" id="CHEBI:15378"/>
        <dbReference type="ChEBI" id="CHEBI:55376"/>
        <dbReference type="ChEBI" id="CHEBI:57783"/>
        <dbReference type="ChEBI" id="CHEBI:58349"/>
        <dbReference type="ChEBI" id="CHEBI:60344"/>
        <dbReference type="EC" id="1.6.2.4"/>
    </reaction>
</comment>
<dbReference type="InterPro" id="IPR017938">
    <property type="entry name" value="Riboflavin_synthase-like_b-brl"/>
</dbReference>
<keyword evidence="7 17" id="KW-0479">Metal-binding</keyword>
<feature type="domain" description="FAD-binding FR-type" evidence="20">
    <location>
        <begin position="710"/>
        <end position="939"/>
    </location>
</feature>
<keyword evidence="10 17" id="KW-0249">Electron transport</keyword>
<dbReference type="Gene3D" id="2.40.30.10">
    <property type="entry name" value="Translation factors"/>
    <property type="match status" value="1"/>
</dbReference>
<dbReference type="PRINTS" id="PR00463">
    <property type="entry name" value="EP450I"/>
</dbReference>
<dbReference type="SUPFAM" id="SSF52218">
    <property type="entry name" value="Flavoproteins"/>
    <property type="match status" value="1"/>
</dbReference>
<dbReference type="InterPro" id="IPR017927">
    <property type="entry name" value="FAD-bd_FR_type"/>
</dbReference>
<keyword evidence="11 17" id="KW-0560">Oxidoreductase</keyword>
<evidence type="ECO:0000256" key="16">
    <source>
        <dbReference type="ARBA" id="ARBA00049342"/>
    </source>
</evidence>
<keyword evidence="13 17" id="KW-0503">Monooxygenase</keyword>
<dbReference type="Pfam" id="PF00175">
    <property type="entry name" value="NAD_binding_1"/>
    <property type="match status" value="1"/>
</dbReference>
<feature type="binding site" description="axial binding residue" evidence="18">
    <location>
        <position position="434"/>
    </location>
    <ligand>
        <name>heme</name>
        <dbReference type="ChEBI" id="CHEBI:30413"/>
    </ligand>
    <ligandPart>
        <name>Fe</name>
        <dbReference type="ChEBI" id="CHEBI:18248"/>
    </ligandPart>
</feature>
<dbReference type="PROSITE" id="PS50902">
    <property type="entry name" value="FLAVODOXIN_LIKE"/>
    <property type="match status" value="1"/>
</dbReference>
<dbReference type="InterPro" id="IPR036396">
    <property type="entry name" value="Cyt_P450_sf"/>
</dbReference>
<gene>
    <name evidence="21" type="ORF">GMOD_00003168</name>
</gene>
<dbReference type="PIRSF" id="PIRSF000209">
    <property type="entry name" value="Bifunctional_P450_P450R"/>
    <property type="match status" value="1"/>
</dbReference>
<dbReference type="GO" id="GO:0070330">
    <property type="term" value="F:aromatase activity"/>
    <property type="evidence" value="ECO:0007669"/>
    <property type="project" value="UniProtKB-UniRule"/>
</dbReference>
<dbReference type="PANTHER" id="PTHR19384:SF127">
    <property type="entry name" value="BIFUNCTIONAL CYTOCHROME P450_NADPH--P450 REDUCTASE"/>
    <property type="match status" value="1"/>
</dbReference>
<dbReference type="InterPro" id="IPR039261">
    <property type="entry name" value="FNR_nucleotide-bd"/>
</dbReference>
<evidence type="ECO:0000256" key="8">
    <source>
        <dbReference type="ARBA" id="ARBA00022827"/>
    </source>
</evidence>
<dbReference type="GO" id="GO:0005506">
    <property type="term" value="F:iron ion binding"/>
    <property type="evidence" value="ECO:0007669"/>
    <property type="project" value="UniProtKB-UniRule"/>
</dbReference>
<dbReference type="FunFam" id="3.40.50.360:FF:000032">
    <property type="entry name" value="Bifunctional cytochrome P450/NADPH--P450 reductase"/>
    <property type="match status" value="1"/>
</dbReference>
<dbReference type="GO" id="GO:0010181">
    <property type="term" value="F:FMN binding"/>
    <property type="evidence" value="ECO:0007669"/>
    <property type="project" value="UniProtKB-UniRule"/>
</dbReference>
<keyword evidence="8 17" id="KW-0274">FAD</keyword>
<reference evidence="21 22" key="1">
    <citation type="journal article" date="2014" name="PLoS ONE">
        <title>De novo Genome Assembly of the Fungal Plant Pathogen Pyrenophora semeniperda.</title>
        <authorList>
            <person name="Soliai M.M."/>
            <person name="Meyer S.E."/>
            <person name="Udall J.A."/>
            <person name="Elzinga D.E."/>
            <person name="Hermansen R.A."/>
            <person name="Bodily P.M."/>
            <person name="Hart A.A."/>
            <person name="Coleman C.E."/>
        </authorList>
    </citation>
    <scope>NUCLEOTIDE SEQUENCE [LARGE SCALE GENOMIC DNA]</scope>
    <source>
        <strain evidence="21 22">CCB06</strain>
        <tissue evidence="21">Mycelium</tissue>
    </source>
</reference>
<dbReference type="CDD" id="cd11068">
    <property type="entry name" value="CYP120A1"/>
    <property type="match status" value="1"/>
</dbReference>
<dbReference type="Gene3D" id="1.10.630.10">
    <property type="entry name" value="Cytochrome P450"/>
    <property type="match status" value="1"/>
</dbReference>
<evidence type="ECO:0000256" key="13">
    <source>
        <dbReference type="ARBA" id="ARBA00023033"/>
    </source>
</evidence>
<evidence type="ECO:0000256" key="6">
    <source>
        <dbReference type="ARBA" id="ARBA00022643"/>
    </source>
</evidence>
<proteinExistence type="inferred from homology"/>
<dbReference type="FunFam" id="3.40.50.80:FF:000031">
    <property type="entry name" value="Bifunctional cytochrome P450/NADPH--P450 reductase"/>
    <property type="match status" value="1"/>
</dbReference>
<dbReference type="Pfam" id="PF00258">
    <property type="entry name" value="Flavodoxin_1"/>
    <property type="match status" value="1"/>
</dbReference>
<evidence type="ECO:0000259" key="19">
    <source>
        <dbReference type="PROSITE" id="PS50902"/>
    </source>
</evidence>
<keyword evidence="6 17" id="KW-0288">FMN</keyword>
<dbReference type="PROSITE" id="PS00086">
    <property type="entry name" value="CYTOCHROME_P450"/>
    <property type="match status" value="1"/>
</dbReference>
<keyword evidence="22" id="KW-1185">Reference proteome</keyword>
<comment type="cofactor">
    <cofactor evidence="1 17 18">
        <name>heme</name>
        <dbReference type="ChEBI" id="CHEBI:30413"/>
    </cofactor>
</comment>
<dbReference type="EC" id="1.6.2.4" evidence="17"/>
<dbReference type="Proteomes" id="UP000265663">
    <property type="component" value="Unassembled WGS sequence"/>
</dbReference>